<evidence type="ECO:0000256" key="4">
    <source>
        <dbReference type="ARBA" id="ARBA00022777"/>
    </source>
</evidence>
<dbReference type="Pfam" id="PF00072">
    <property type="entry name" value="Response_reg"/>
    <property type="match status" value="1"/>
</dbReference>
<dbReference type="InterPro" id="IPR003594">
    <property type="entry name" value="HATPase_dom"/>
</dbReference>
<feature type="region of interest" description="Disordered" evidence="6">
    <location>
        <begin position="126"/>
        <end position="152"/>
    </location>
</feature>
<evidence type="ECO:0000313" key="9">
    <source>
        <dbReference type="EMBL" id="TNV87810.1"/>
    </source>
</evidence>
<feature type="domain" description="Response regulatory" evidence="8">
    <location>
        <begin position="1241"/>
        <end position="1388"/>
    </location>
</feature>
<dbReference type="PANTHER" id="PTHR43047">
    <property type="entry name" value="TWO-COMPONENT HISTIDINE PROTEIN KINASE"/>
    <property type="match status" value="1"/>
</dbReference>
<dbReference type="PANTHER" id="PTHR43047:SF72">
    <property type="entry name" value="OSMOSENSING HISTIDINE PROTEIN KINASE SLN1"/>
    <property type="match status" value="1"/>
</dbReference>
<feature type="modified residue" description="4-aspartylphosphate" evidence="5">
    <location>
        <position position="1300"/>
    </location>
</feature>
<dbReference type="EMBL" id="RRYP01000209">
    <property type="protein sequence ID" value="TNV87810.1"/>
    <property type="molecule type" value="Genomic_DNA"/>
</dbReference>
<feature type="compositionally biased region" description="Polar residues" evidence="6">
    <location>
        <begin position="195"/>
        <end position="217"/>
    </location>
</feature>
<dbReference type="Proteomes" id="UP000785679">
    <property type="component" value="Unassembled WGS sequence"/>
</dbReference>
<dbReference type="SUPFAM" id="SSF52172">
    <property type="entry name" value="CheY-like"/>
    <property type="match status" value="1"/>
</dbReference>
<feature type="region of interest" description="Disordered" evidence="6">
    <location>
        <begin position="1450"/>
        <end position="1475"/>
    </location>
</feature>
<evidence type="ECO:0000256" key="1">
    <source>
        <dbReference type="ARBA" id="ARBA00000085"/>
    </source>
</evidence>
<dbReference type="Gene3D" id="3.40.50.2300">
    <property type="match status" value="1"/>
</dbReference>
<feature type="region of interest" description="Disordered" evidence="6">
    <location>
        <begin position="464"/>
        <end position="485"/>
    </location>
</feature>
<dbReference type="InterPro" id="IPR001789">
    <property type="entry name" value="Sig_transdc_resp-reg_receiver"/>
</dbReference>
<feature type="compositionally biased region" description="Basic residues" evidence="6">
    <location>
        <begin position="575"/>
        <end position="589"/>
    </location>
</feature>
<keyword evidence="3" id="KW-0808">Transferase</keyword>
<reference evidence="9" key="1">
    <citation type="submission" date="2019-06" db="EMBL/GenBank/DDBJ databases">
        <authorList>
            <person name="Zheng W."/>
        </authorList>
    </citation>
    <scope>NUCLEOTIDE SEQUENCE</scope>
    <source>
        <strain evidence="9">QDHG01</strain>
    </source>
</reference>
<dbReference type="PRINTS" id="PR00344">
    <property type="entry name" value="BCTRLSENSOR"/>
</dbReference>
<accession>A0A8J8P861</accession>
<dbReference type="CDD" id="cd17546">
    <property type="entry name" value="REC_hyHK_CKI1_RcsC-like"/>
    <property type="match status" value="1"/>
</dbReference>
<comment type="caution">
    <text evidence="9">The sequence shown here is derived from an EMBL/GenBank/DDBJ whole genome shotgun (WGS) entry which is preliminary data.</text>
</comment>
<proteinExistence type="predicted"/>
<feature type="region of interest" description="Disordered" evidence="6">
    <location>
        <begin position="187"/>
        <end position="238"/>
    </location>
</feature>
<protein>
    <recommendedName>
        <fullName evidence="2">histidine kinase</fullName>
        <ecNumber evidence="2">2.7.13.3</ecNumber>
    </recommendedName>
</protein>
<feature type="domain" description="Histidine kinase" evidence="7">
    <location>
        <begin position="742"/>
        <end position="1013"/>
    </location>
</feature>
<dbReference type="InterPro" id="IPR004358">
    <property type="entry name" value="Sig_transdc_His_kin-like_C"/>
</dbReference>
<dbReference type="InterPro" id="IPR011006">
    <property type="entry name" value="CheY-like_superfamily"/>
</dbReference>
<dbReference type="GO" id="GO:0009927">
    <property type="term" value="F:histidine phosphotransfer kinase activity"/>
    <property type="evidence" value="ECO:0007669"/>
    <property type="project" value="TreeGrafter"/>
</dbReference>
<feature type="region of interest" description="Disordered" evidence="6">
    <location>
        <begin position="571"/>
        <end position="592"/>
    </location>
</feature>
<dbReference type="SMART" id="SM00448">
    <property type="entry name" value="REC"/>
    <property type="match status" value="1"/>
</dbReference>
<dbReference type="PROSITE" id="PS50110">
    <property type="entry name" value="RESPONSE_REGULATORY"/>
    <property type="match status" value="1"/>
</dbReference>
<dbReference type="GO" id="GO:0005886">
    <property type="term" value="C:plasma membrane"/>
    <property type="evidence" value="ECO:0007669"/>
    <property type="project" value="TreeGrafter"/>
</dbReference>
<gene>
    <name evidence="9" type="ORF">FGO68_gene11703</name>
</gene>
<evidence type="ECO:0000259" key="7">
    <source>
        <dbReference type="PROSITE" id="PS50109"/>
    </source>
</evidence>
<keyword evidence="10" id="KW-1185">Reference proteome</keyword>
<feature type="compositionally biased region" description="Acidic residues" evidence="6">
    <location>
        <begin position="1450"/>
        <end position="1461"/>
    </location>
</feature>
<evidence type="ECO:0000256" key="3">
    <source>
        <dbReference type="ARBA" id="ARBA00022679"/>
    </source>
</evidence>
<dbReference type="EC" id="2.7.13.3" evidence="2"/>
<dbReference type="PROSITE" id="PS50109">
    <property type="entry name" value="HIS_KIN"/>
    <property type="match status" value="1"/>
</dbReference>
<evidence type="ECO:0000256" key="5">
    <source>
        <dbReference type="PROSITE-ProRule" id="PRU00169"/>
    </source>
</evidence>
<dbReference type="SMART" id="SM00387">
    <property type="entry name" value="HATPase_c"/>
    <property type="match status" value="1"/>
</dbReference>
<dbReference type="InterPro" id="IPR036890">
    <property type="entry name" value="HATPase_C_sf"/>
</dbReference>
<feature type="region of interest" description="Disordered" evidence="6">
    <location>
        <begin position="418"/>
        <end position="439"/>
    </location>
</feature>
<dbReference type="Pfam" id="PF02518">
    <property type="entry name" value="HATPase_c"/>
    <property type="match status" value="1"/>
</dbReference>
<evidence type="ECO:0000259" key="8">
    <source>
        <dbReference type="PROSITE" id="PS50110"/>
    </source>
</evidence>
<keyword evidence="5" id="KW-0597">Phosphoprotein</keyword>
<evidence type="ECO:0000256" key="6">
    <source>
        <dbReference type="SAM" id="MobiDB-lite"/>
    </source>
</evidence>
<organism evidence="9 10">
    <name type="scientific">Halteria grandinella</name>
    <dbReference type="NCBI Taxonomy" id="5974"/>
    <lineage>
        <taxon>Eukaryota</taxon>
        <taxon>Sar</taxon>
        <taxon>Alveolata</taxon>
        <taxon>Ciliophora</taxon>
        <taxon>Intramacronucleata</taxon>
        <taxon>Spirotrichea</taxon>
        <taxon>Stichotrichia</taxon>
        <taxon>Sporadotrichida</taxon>
        <taxon>Halteriidae</taxon>
        <taxon>Halteria</taxon>
    </lineage>
</organism>
<sequence>MVIHDMRNPTNSIEFAMKEILKMVEQAVKMGEFQSNQTPNQIGPGHDFSYPQELSTGLNFIRAKGAANVQSQRFKNVLSSQHDAIRMSQGGHQQHTLQTSTGTGGLAKFANPHINLRNIHTHLRNKTSQNHQSIASSALAQGGGMQVTTSSQNTDFSSQFANLGFQVPNPYSILQQNCNDLQSQRIDEARETESNKSNLPSSNTPERGPSQSASQPSRYDASLSPIGRNISIDRGPSKIDANMQSLNIYPIKTEQPEIKHLSQQNERVSMMLSAQKGVEVNECQDDEELAADFDENVASLDIRELRIAEPFHKGLSMKPDRRGKKLLDESRNGDPLLPGSLIKGFGQSDLSNITSRDENEERQSVLYQRTKMSIIKSIKYDPNEIIKMIPTEELNGKFVIQNSGIILNSDFDNFNDISRPNNLTQNQERSFSTSQNRVSQKEEVKSQLVNLILDEANNRKTLNIHRNNSAKPGTNNPLSKSKNQKISLERSLAEAVTFQHVPAPVNDSPSQGPQNAVTFGVGLRNRSKLTVHRQAPVIEEVLNSSEERKSELQKIASFEEDQRGVICTTAQENPKKRRRRTPSRHHSRKGYNVQSEIQLTKKDVLLNLQQCKPPADYTIPLKGIDEQDDSHVSQKSFNKSEWNYARQHNYQQRLEKAAGNQGRRRSVQHHIRPVGVQRVIERDRRMSMRKSTQSKVSQQVKQQVPFTVSPVNSQPPAFILTEVVKKQCETWLKNSLFSSTMLLNLINDLLDLAKIENSQFNFNTTQFNLHEIIQKAVDTLQFQATQKGINLEYVMDEGNIGNFMEIQGDDNRYLQILLNFLSNSLKFTPQNGSVKIEIKLLEAQPILTKEIQALTASNVANMKSNLNEFPSPSAAGKFQMRSSKSLTRIPKGTVMARTSSMLKLPEKNQPELSIEDFVRKAGKSPTANGGKIEKYLKFQLRIADTGQGISPENLSKLFMNFGKLEEHAAGNKTGTGLGLSICKTLIEMMGGSVQVESEVGKGTCFIINLQTKGVTQNLKKALKWQRSFLVKTNKLDPQSLLEPENQGPYGVVNSMGVHNLRSALSIISTPTLRLAKQNMMTHTPKNAAGRRYSAFTFHNSDSRNANIGLVPALGELNDVNSGQQNARFHNQSSNQTFLPIKQANGQLQPQSQSSPNNKQDGLFNYNDGMFHIMKNEEATFPNEELSLTFKDGQQFFGRNENANLGGRQQRQMQQQQDSAVHKLFTCDFNEPRFMVPQRKYRALVANDDLFQLSIICLLLRNSGFEVEEAENGLVAVQKYNQAQQANQDSSYRVFDVVILDLDMPIMNGYEACQRLRSNKKGADLQQLFHYDHGAGHKTEAIHPRMLIVALSALITDSMKDRLHECGFDYYIDAPITEAKIKDIIIFNIQSLEQAFLMQQQQQQELDQSSYENNDMELQQQKLFKRMNNGNQGRQRGYTEDYYMEEDEDAIEEDELGNDDSENSYNNNNNNTGSRNAGFAADTLFFNNIQQESNSASNHNNHQSVPSQLMNNNTFLQEFDAVEEEPSLWNEMDETPRKGDRIQNHENFYSFKAEVQSALNFSPQRK</sequence>
<keyword evidence="4" id="KW-0418">Kinase</keyword>
<dbReference type="InterPro" id="IPR005467">
    <property type="entry name" value="His_kinase_dom"/>
</dbReference>
<dbReference type="SUPFAM" id="SSF55874">
    <property type="entry name" value="ATPase domain of HSP90 chaperone/DNA topoisomerase II/histidine kinase"/>
    <property type="match status" value="2"/>
</dbReference>
<feature type="compositionally biased region" description="Polar residues" evidence="6">
    <location>
        <begin position="126"/>
        <end position="139"/>
    </location>
</feature>
<comment type="catalytic activity">
    <reaction evidence="1">
        <text>ATP + protein L-histidine = ADP + protein N-phospho-L-histidine.</text>
        <dbReference type="EC" id="2.7.13.3"/>
    </reaction>
</comment>
<dbReference type="GO" id="GO:0000155">
    <property type="term" value="F:phosphorelay sensor kinase activity"/>
    <property type="evidence" value="ECO:0007669"/>
    <property type="project" value="TreeGrafter"/>
</dbReference>
<dbReference type="Gene3D" id="3.30.565.10">
    <property type="entry name" value="Histidine kinase-like ATPase, C-terminal domain"/>
    <property type="match status" value="2"/>
</dbReference>
<evidence type="ECO:0000313" key="10">
    <source>
        <dbReference type="Proteomes" id="UP000785679"/>
    </source>
</evidence>
<evidence type="ECO:0000256" key="2">
    <source>
        <dbReference type="ARBA" id="ARBA00012438"/>
    </source>
</evidence>
<name>A0A8J8P861_HALGN</name>
<dbReference type="OrthoDB" id="60033at2759"/>
<feature type="compositionally biased region" description="Polar residues" evidence="6">
    <location>
        <begin position="418"/>
        <end position="438"/>
    </location>
</feature>